<reference evidence="4 5" key="1">
    <citation type="submission" date="2019-02" db="EMBL/GenBank/DDBJ databases">
        <title>Deep-cultivation of Planctomycetes and their phenomic and genomic characterization uncovers novel biology.</title>
        <authorList>
            <person name="Wiegand S."/>
            <person name="Jogler M."/>
            <person name="Boedeker C."/>
            <person name="Pinto D."/>
            <person name="Vollmers J."/>
            <person name="Rivas-Marin E."/>
            <person name="Kohn T."/>
            <person name="Peeters S.H."/>
            <person name="Heuer A."/>
            <person name="Rast P."/>
            <person name="Oberbeckmann S."/>
            <person name="Bunk B."/>
            <person name="Jeske O."/>
            <person name="Meyerdierks A."/>
            <person name="Storesund J.E."/>
            <person name="Kallscheuer N."/>
            <person name="Luecker S."/>
            <person name="Lage O.M."/>
            <person name="Pohl T."/>
            <person name="Merkel B.J."/>
            <person name="Hornburger P."/>
            <person name="Mueller R.-W."/>
            <person name="Bruemmer F."/>
            <person name="Labrenz M."/>
            <person name="Spormann A.M."/>
            <person name="Op Den Camp H."/>
            <person name="Overmann J."/>
            <person name="Amann R."/>
            <person name="Jetten M.S.M."/>
            <person name="Mascher T."/>
            <person name="Medema M.H."/>
            <person name="Devos D.P."/>
            <person name="Kaster A.-K."/>
            <person name="Ovreas L."/>
            <person name="Rohde M."/>
            <person name="Galperin M.Y."/>
            <person name="Jogler C."/>
        </authorList>
    </citation>
    <scope>NUCLEOTIDE SEQUENCE [LARGE SCALE GENOMIC DNA]</scope>
    <source>
        <strain evidence="4 5">KOR34</strain>
    </source>
</reference>
<evidence type="ECO:0000259" key="3">
    <source>
        <dbReference type="SMART" id="SM01007"/>
    </source>
</evidence>
<sequence length="252" mass="27106">MDHQETLEAILELSHFIGEEHRQLAILGEGNTSAKLNDHTFLVKASGSCLQTLSEEDVVACQFSSLLPMLDADGLSDQEIEERLLASRVDAAAKKPSVETLFHAFLLSLPGIEFAGHAHSVAVNQILCSPMAGEFAAKSLFPDQIVCCGASSVLVPYTDPGVVLARAIRDQTSRFMQRNGAPPRVILLQNHGLITLGRTAGAVKAAMLMAEKAASIFVGAAALGGPTYLSEENVSRIANRMDEHYRQRALKL</sequence>
<protein>
    <submittedName>
        <fullName evidence="4">Short chain dehydrogenase</fullName>
    </submittedName>
</protein>
<keyword evidence="1" id="KW-0479">Metal-binding</keyword>
<organism evidence="4 5">
    <name type="scientific">Posidoniimonas corsicana</name>
    <dbReference type="NCBI Taxonomy" id="1938618"/>
    <lineage>
        <taxon>Bacteria</taxon>
        <taxon>Pseudomonadati</taxon>
        <taxon>Planctomycetota</taxon>
        <taxon>Planctomycetia</taxon>
        <taxon>Pirellulales</taxon>
        <taxon>Lacipirellulaceae</taxon>
        <taxon>Posidoniimonas</taxon>
    </lineage>
</organism>
<dbReference type="Pfam" id="PF00596">
    <property type="entry name" value="Aldolase_II"/>
    <property type="match status" value="1"/>
</dbReference>
<proteinExistence type="predicted"/>
<dbReference type="RefSeq" id="WP_146561474.1">
    <property type="nucleotide sequence ID" value="NZ_SIHJ01000001.1"/>
</dbReference>
<dbReference type="InterPro" id="IPR050197">
    <property type="entry name" value="Aldolase_class_II_sugar_metab"/>
</dbReference>
<dbReference type="EMBL" id="SIHJ01000001">
    <property type="protein sequence ID" value="TWT35362.1"/>
    <property type="molecule type" value="Genomic_DNA"/>
</dbReference>
<evidence type="ECO:0000256" key="1">
    <source>
        <dbReference type="ARBA" id="ARBA00022723"/>
    </source>
</evidence>
<accession>A0A5C5VCB1</accession>
<dbReference type="Gene3D" id="3.40.225.10">
    <property type="entry name" value="Class II aldolase/adducin N-terminal domain"/>
    <property type="match status" value="1"/>
</dbReference>
<name>A0A5C5VCB1_9BACT</name>
<dbReference type="InterPro" id="IPR001303">
    <property type="entry name" value="Aldolase_II/adducin_N"/>
</dbReference>
<evidence type="ECO:0000313" key="5">
    <source>
        <dbReference type="Proteomes" id="UP000316714"/>
    </source>
</evidence>
<dbReference type="AlphaFoldDB" id="A0A5C5VCB1"/>
<dbReference type="GO" id="GO:0019323">
    <property type="term" value="P:pentose catabolic process"/>
    <property type="evidence" value="ECO:0007669"/>
    <property type="project" value="TreeGrafter"/>
</dbReference>
<dbReference type="GO" id="GO:0005829">
    <property type="term" value="C:cytosol"/>
    <property type="evidence" value="ECO:0007669"/>
    <property type="project" value="TreeGrafter"/>
</dbReference>
<feature type="domain" description="Class II aldolase/adducin N-terminal" evidence="3">
    <location>
        <begin position="8"/>
        <end position="218"/>
    </location>
</feature>
<dbReference type="GO" id="GO:0046872">
    <property type="term" value="F:metal ion binding"/>
    <property type="evidence" value="ECO:0007669"/>
    <property type="project" value="UniProtKB-KW"/>
</dbReference>
<evidence type="ECO:0000313" key="4">
    <source>
        <dbReference type="EMBL" id="TWT35362.1"/>
    </source>
</evidence>
<dbReference type="PANTHER" id="PTHR22789">
    <property type="entry name" value="FUCULOSE PHOSPHATE ALDOLASE"/>
    <property type="match status" value="1"/>
</dbReference>
<dbReference type="OrthoDB" id="9774430at2"/>
<gene>
    <name evidence="4" type="ORF">KOR34_02530</name>
</gene>
<keyword evidence="5" id="KW-1185">Reference proteome</keyword>
<dbReference type="GO" id="GO:0016832">
    <property type="term" value="F:aldehyde-lyase activity"/>
    <property type="evidence" value="ECO:0007669"/>
    <property type="project" value="TreeGrafter"/>
</dbReference>
<keyword evidence="2" id="KW-0456">Lyase</keyword>
<comment type="caution">
    <text evidence="4">The sequence shown here is derived from an EMBL/GenBank/DDBJ whole genome shotgun (WGS) entry which is preliminary data.</text>
</comment>
<dbReference type="SUPFAM" id="SSF53639">
    <property type="entry name" value="AraD/HMP-PK domain-like"/>
    <property type="match status" value="1"/>
</dbReference>
<dbReference type="Proteomes" id="UP000316714">
    <property type="component" value="Unassembled WGS sequence"/>
</dbReference>
<dbReference type="InterPro" id="IPR036409">
    <property type="entry name" value="Aldolase_II/adducin_N_sf"/>
</dbReference>
<dbReference type="PANTHER" id="PTHR22789:SF0">
    <property type="entry name" value="3-OXO-TETRONATE 4-PHOSPHATE DECARBOXYLASE-RELATED"/>
    <property type="match status" value="1"/>
</dbReference>
<dbReference type="SMART" id="SM01007">
    <property type="entry name" value="Aldolase_II"/>
    <property type="match status" value="1"/>
</dbReference>
<evidence type="ECO:0000256" key="2">
    <source>
        <dbReference type="ARBA" id="ARBA00023239"/>
    </source>
</evidence>